<protein>
    <submittedName>
        <fullName evidence="2">Uncharacterized protein</fullName>
    </submittedName>
</protein>
<feature type="compositionally biased region" description="Basic residues" evidence="1">
    <location>
        <begin position="57"/>
        <end position="69"/>
    </location>
</feature>
<dbReference type="EMBL" id="JAMKOV010000010">
    <property type="protein sequence ID" value="KAI8037900.1"/>
    <property type="molecule type" value="Genomic_DNA"/>
</dbReference>
<dbReference type="AlphaFoldDB" id="A0A9P9YJ12"/>
<gene>
    <name evidence="2" type="ORF">M5D96_009401</name>
</gene>
<organism evidence="2 3">
    <name type="scientific">Drosophila gunungcola</name>
    <name type="common">fruit fly</name>
    <dbReference type="NCBI Taxonomy" id="103775"/>
    <lineage>
        <taxon>Eukaryota</taxon>
        <taxon>Metazoa</taxon>
        <taxon>Ecdysozoa</taxon>
        <taxon>Arthropoda</taxon>
        <taxon>Hexapoda</taxon>
        <taxon>Insecta</taxon>
        <taxon>Pterygota</taxon>
        <taxon>Neoptera</taxon>
        <taxon>Endopterygota</taxon>
        <taxon>Diptera</taxon>
        <taxon>Brachycera</taxon>
        <taxon>Muscomorpha</taxon>
        <taxon>Ephydroidea</taxon>
        <taxon>Drosophilidae</taxon>
        <taxon>Drosophila</taxon>
        <taxon>Sophophora</taxon>
    </lineage>
</organism>
<dbReference type="Proteomes" id="UP001059596">
    <property type="component" value="Unassembled WGS sequence"/>
</dbReference>
<feature type="compositionally biased region" description="Polar residues" evidence="1">
    <location>
        <begin position="42"/>
        <end position="54"/>
    </location>
</feature>
<evidence type="ECO:0000256" key="1">
    <source>
        <dbReference type="SAM" id="MobiDB-lite"/>
    </source>
</evidence>
<reference evidence="2" key="1">
    <citation type="journal article" date="2023" name="Genome Biol. Evol.">
        <title>Long-read-based Genome Assembly of Drosophila gunungcola Reveals Fewer Chemosensory Genes in Flower-breeding Species.</title>
        <authorList>
            <person name="Negi A."/>
            <person name="Liao B.Y."/>
            <person name="Yeh S.D."/>
        </authorList>
    </citation>
    <scope>NUCLEOTIDE SEQUENCE</scope>
    <source>
        <strain evidence="2">Sukarami</strain>
    </source>
</reference>
<evidence type="ECO:0000313" key="2">
    <source>
        <dbReference type="EMBL" id="KAI8037900.1"/>
    </source>
</evidence>
<evidence type="ECO:0000313" key="3">
    <source>
        <dbReference type="Proteomes" id="UP001059596"/>
    </source>
</evidence>
<proteinExistence type="predicted"/>
<feature type="region of interest" description="Disordered" evidence="1">
    <location>
        <begin position="1"/>
        <end position="80"/>
    </location>
</feature>
<accession>A0A9P9YJ12</accession>
<name>A0A9P9YJ12_9MUSC</name>
<sequence length="80" mass="9230">MQMCKDASATKNQRKKPANSRWAALQTDFGNRRAENRAARGTPSSELRTPNSVPRNQKAKQKQKQKRVQLQRQNAKYISF</sequence>
<keyword evidence="3" id="KW-1185">Reference proteome</keyword>
<comment type="caution">
    <text evidence="2">The sequence shown here is derived from an EMBL/GenBank/DDBJ whole genome shotgun (WGS) entry which is preliminary data.</text>
</comment>